<organism evidence="2 3">
    <name type="scientific">Mycolicibacterium septicum DSM 44393</name>
    <dbReference type="NCBI Taxonomy" id="1341646"/>
    <lineage>
        <taxon>Bacteria</taxon>
        <taxon>Bacillati</taxon>
        <taxon>Actinomycetota</taxon>
        <taxon>Actinomycetes</taxon>
        <taxon>Mycobacteriales</taxon>
        <taxon>Mycobacteriaceae</taxon>
        <taxon>Mycolicibacterium</taxon>
    </lineage>
</organism>
<evidence type="ECO:0000313" key="2">
    <source>
        <dbReference type="EMBL" id="NKZ11119.1"/>
    </source>
</evidence>
<dbReference type="Proteomes" id="UP000518188">
    <property type="component" value="Unassembled WGS sequence"/>
</dbReference>
<sequence length="139" mass="15083">MTLMGDAAARNDGERQLVLAAMSRLRDDKAEQSNGARTVVALAAESGVSRQRLYEHHGDLLNEFKATVGCGPVPPNVEALQRQLAQAREHNQELTNENAHLQSKIRTLSAVITELTHETSGANVVVSMPRKLAGRNGFT</sequence>
<dbReference type="RefSeq" id="WP_044516873.1">
    <property type="nucleotide sequence ID" value="NZ_HG322951.1"/>
</dbReference>
<dbReference type="EMBL" id="JAAXPJ010000003">
    <property type="protein sequence ID" value="NKZ11119.1"/>
    <property type="molecule type" value="Genomic_DNA"/>
</dbReference>
<feature type="coiled-coil region" evidence="1">
    <location>
        <begin position="77"/>
        <end position="111"/>
    </location>
</feature>
<evidence type="ECO:0000313" key="3">
    <source>
        <dbReference type="Proteomes" id="UP000518188"/>
    </source>
</evidence>
<gene>
    <name evidence="2" type="ORF">HGA11_09035</name>
</gene>
<reference evidence="2 3" key="1">
    <citation type="submission" date="2020-04" db="EMBL/GenBank/DDBJ databases">
        <title>MicrobeNet Type strains.</title>
        <authorList>
            <person name="Nicholson A.C."/>
        </authorList>
    </citation>
    <scope>NUCLEOTIDE SEQUENCE [LARGE SCALE GENOMIC DNA]</scope>
    <source>
        <strain evidence="2 3">ATCC 700731</strain>
    </source>
</reference>
<comment type="caution">
    <text evidence="2">The sequence shown here is derived from an EMBL/GenBank/DDBJ whole genome shotgun (WGS) entry which is preliminary data.</text>
</comment>
<keyword evidence="1" id="KW-0175">Coiled coil</keyword>
<dbReference type="AlphaFoldDB" id="A0A7X6MMX2"/>
<proteinExistence type="predicted"/>
<name>A0A7X6MMX2_9MYCO</name>
<accession>A0A7X6MMX2</accession>
<protein>
    <submittedName>
        <fullName evidence="2">Uncharacterized protein</fullName>
    </submittedName>
</protein>
<evidence type="ECO:0000256" key="1">
    <source>
        <dbReference type="SAM" id="Coils"/>
    </source>
</evidence>